<dbReference type="Gene3D" id="1.10.10.10">
    <property type="entry name" value="Winged helix-like DNA-binding domain superfamily/Winged helix DNA-binding domain"/>
    <property type="match status" value="1"/>
</dbReference>
<keyword evidence="3" id="KW-1185">Reference proteome</keyword>
<feature type="compositionally biased region" description="Polar residues" evidence="1">
    <location>
        <begin position="1"/>
        <end position="32"/>
    </location>
</feature>
<dbReference type="RefSeq" id="XP_014646299.1">
    <property type="nucleotide sequence ID" value="XM_014790813.1"/>
</dbReference>
<proteinExistence type="predicted"/>
<evidence type="ECO:0000256" key="1">
    <source>
        <dbReference type="SAM" id="MobiDB-lite"/>
    </source>
</evidence>
<dbReference type="Proteomes" id="UP000694910">
    <property type="component" value="Unplaced"/>
</dbReference>
<evidence type="ECO:0000313" key="3">
    <source>
        <dbReference type="Proteomes" id="UP000694910"/>
    </source>
</evidence>
<feature type="domain" description="H15" evidence="2">
    <location>
        <begin position="45"/>
        <end position="113"/>
    </location>
</feature>
<feature type="compositionally biased region" description="Basic residues" evidence="1">
    <location>
        <begin position="163"/>
        <end position="181"/>
    </location>
</feature>
<feature type="region of interest" description="Disordered" evidence="1">
    <location>
        <begin position="1"/>
        <end position="42"/>
    </location>
</feature>
<dbReference type="Pfam" id="PF00538">
    <property type="entry name" value="Linker_histone"/>
    <property type="match status" value="1"/>
</dbReference>
<evidence type="ECO:0000313" key="4">
    <source>
        <dbReference type="RefSeq" id="XP_014646299.1"/>
    </source>
</evidence>
<dbReference type="SUPFAM" id="SSF46785">
    <property type="entry name" value="Winged helix' DNA-binding domain"/>
    <property type="match status" value="1"/>
</dbReference>
<sequence length="181" mass="19805">MQKDTSQPPLSAPLASNTPLGAGQQASVSGGPSKSEAGRGACQKKPSISKVILGVVADKGVYNRISLAALKKAVANGGYNMTRNAWRFKRVLKGLVDKGMVKQVTGKGVSGSFCMGKKNASEFKLKVKRQWQRRPQLGQRRSGQRPPGPQRPAQRRWLLGSKQGHKRRIKGVRRVARCRRH</sequence>
<accession>A0ABM1D3B8</accession>
<feature type="region of interest" description="Disordered" evidence="1">
    <location>
        <begin position="129"/>
        <end position="181"/>
    </location>
</feature>
<dbReference type="GeneID" id="106802545"/>
<reference evidence="4" key="1">
    <citation type="submission" date="2025-08" db="UniProtKB">
        <authorList>
            <consortium name="RefSeq"/>
        </authorList>
    </citation>
    <scope>IDENTIFICATION</scope>
</reference>
<dbReference type="InterPro" id="IPR036388">
    <property type="entry name" value="WH-like_DNA-bd_sf"/>
</dbReference>
<gene>
    <name evidence="4" type="primary">LOC106802545</name>
</gene>
<name>A0ABM1D3B8_CERSS</name>
<feature type="compositionally biased region" description="Low complexity" evidence="1">
    <location>
        <begin position="133"/>
        <end position="156"/>
    </location>
</feature>
<dbReference type="InterPro" id="IPR005818">
    <property type="entry name" value="Histone_H1/H5_H15"/>
</dbReference>
<protein>
    <submittedName>
        <fullName evidence="4">Spermatid-specific linker histone H1-like protein</fullName>
    </submittedName>
</protein>
<dbReference type="InterPro" id="IPR036390">
    <property type="entry name" value="WH_DNA-bd_sf"/>
</dbReference>
<organism evidence="3 4">
    <name type="scientific">Ceratotherium simum simum</name>
    <name type="common">Southern white rhinoceros</name>
    <dbReference type="NCBI Taxonomy" id="73337"/>
    <lineage>
        <taxon>Eukaryota</taxon>
        <taxon>Metazoa</taxon>
        <taxon>Chordata</taxon>
        <taxon>Craniata</taxon>
        <taxon>Vertebrata</taxon>
        <taxon>Euteleostomi</taxon>
        <taxon>Mammalia</taxon>
        <taxon>Eutheria</taxon>
        <taxon>Laurasiatheria</taxon>
        <taxon>Perissodactyla</taxon>
        <taxon>Rhinocerotidae</taxon>
        <taxon>Ceratotherium</taxon>
    </lineage>
</organism>
<evidence type="ECO:0000259" key="2">
    <source>
        <dbReference type="Pfam" id="PF00538"/>
    </source>
</evidence>